<evidence type="ECO:0000259" key="1">
    <source>
        <dbReference type="Pfam" id="PF02625"/>
    </source>
</evidence>
<dbReference type="EMBL" id="CP027666">
    <property type="protein sequence ID" value="AVO35028.1"/>
    <property type="molecule type" value="Genomic_DNA"/>
</dbReference>
<dbReference type="InterPro" id="IPR003777">
    <property type="entry name" value="XdhC_CoxI"/>
</dbReference>
<feature type="domain" description="XdhC- CoxI" evidence="1">
    <location>
        <begin position="12"/>
        <end position="69"/>
    </location>
</feature>
<dbReference type="NCBIfam" id="TIGR02964">
    <property type="entry name" value="xanthine_xdhC"/>
    <property type="match status" value="1"/>
</dbReference>
<protein>
    <submittedName>
        <fullName evidence="3">Xanthine dehydrogenase accessory protein XdhC</fullName>
    </submittedName>
</protein>
<proteinExistence type="predicted"/>
<evidence type="ECO:0000313" key="3">
    <source>
        <dbReference type="EMBL" id="AVO35028.1"/>
    </source>
</evidence>
<dbReference type="Pfam" id="PF02625">
    <property type="entry name" value="XdhC_CoxI"/>
    <property type="match status" value="1"/>
</dbReference>
<keyword evidence="4" id="KW-1185">Reference proteome</keyword>
<dbReference type="RefSeq" id="WP_106703577.1">
    <property type="nucleotide sequence ID" value="NZ_CP027666.1"/>
</dbReference>
<gene>
    <name evidence="3" type="primary">xdhC</name>
    <name evidence="3" type="ORF">C6570_12875</name>
</gene>
<dbReference type="PANTHER" id="PTHR30388">
    <property type="entry name" value="ALDEHYDE OXIDOREDUCTASE MOLYBDENUM COFACTOR ASSEMBLY PROTEIN"/>
    <property type="match status" value="1"/>
</dbReference>
<feature type="domain" description="XdhC Rossmann" evidence="2">
    <location>
        <begin position="117"/>
        <end position="262"/>
    </location>
</feature>
<dbReference type="Gene3D" id="3.40.50.720">
    <property type="entry name" value="NAD(P)-binding Rossmann-like Domain"/>
    <property type="match status" value="1"/>
</dbReference>
<dbReference type="InterPro" id="IPR036291">
    <property type="entry name" value="NAD(P)-bd_dom_sf"/>
</dbReference>
<dbReference type="Proteomes" id="UP000239709">
    <property type="component" value="Chromosome"/>
</dbReference>
<dbReference type="Pfam" id="PF13478">
    <property type="entry name" value="XdhC_C"/>
    <property type="match status" value="1"/>
</dbReference>
<dbReference type="InterPro" id="IPR027051">
    <property type="entry name" value="XdhC_Rossmann_dom"/>
</dbReference>
<reference evidence="3 4" key="1">
    <citation type="submission" date="2018-03" db="EMBL/GenBank/DDBJ databases">
        <title>Genome sequencing of Ottowia sp.</title>
        <authorList>
            <person name="Kim S.-J."/>
            <person name="Heo J."/>
            <person name="Kwon S.-W."/>
        </authorList>
    </citation>
    <scope>NUCLEOTIDE SEQUENCE [LARGE SCALE GENOMIC DNA]</scope>
    <source>
        <strain evidence="3 4">KADR8-3</strain>
    </source>
</reference>
<organism evidence="3 4">
    <name type="scientific">Ottowia oryzae</name>
    <dbReference type="NCBI Taxonomy" id="2109914"/>
    <lineage>
        <taxon>Bacteria</taxon>
        <taxon>Pseudomonadati</taxon>
        <taxon>Pseudomonadota</taxon>
        <taxon>Betaproteobacteria</taxon>
        <taxon>Burkholderiales</taxon>
        <taxon>Comamonadaceae</taxon>
        <taxon>Ottowia</taxon>
    </lineage>
</organism>
<dbReference type="OrthoDB" id="61481at2"/>
<evidence type="ECO:0000259" key="2">
    <source>
        <dbReference type="Pfam" id="PF13478"/>
    </source>
</evidence>
<dbReference type="SUPFAM" id="SSF51735">
    <property type="entry name" value="NAD(P)-binding Rossmann-fold domains"/>
    <property type="match status" value="1"/>
</dbReference>
<dbReference type="KEGG" id="otk:C6570_12875"/>
<accession>A0A2S0MGM0</accession>
<sequence length="277" mass="29205">MRDLDALALRLQAAPAVLVRVSCAQGSVPREVGAWMAVWPADQVGTVGGGQLEWQALARARQALASGTALADEVRYPLGPSLAQCCGGVAWLSFESVAASDWPALQQRLAAPQSTVALFGGGHVGQAIVRLLADLPLEVLWVDSRDGVFPQATPAHVRCEHSDPVQAAVADVPPGSRVVVMSFSHAEDFEIIAACLHRQRARGDLPYIGLIGSSTKWASFQRRLRDRGFTAGELARVTCPIGVPGIGGKQPAVVAVAVVAQLLQSNAATWSLPKDQT</sequence>
<evidence type="ECO:0000313" key="4">
    <source>
        <dbReference type="Proteomes" id="UP000239709"/>
    </source>
</evidence>
<dbReference type="AlphaFoldDB" id="A0A2S0MGM0"/>
<dbReference type="InterPro" id="IPR014308">
    <property type="entry name" value="Xanthine_DH_XdhC"/>
</dbReference>
<dbReference type="InterPro" id="IPR052698">
    <property type="entry name" value="MoCofactor_Util/Proc"/>
</dbReference>
<dbReference type="PANTHER" id="PTHR30388:SF6">
    <property type="entry name" value="XANTHINE DEHYDROGENASE SUBUNIT A-RELATED"/>
    <property type="match status" value="1"/>
</dbReference>
<name>A0A2S0MGM0_9BURK</name>